<keyword evidence="10" id="KW-0732">Signal</keyword>
<keyword evidence="3" id="KW-0999">Mitochondrion inner membrane</keyword>
<keyword evidence="5" id="KW-0496">Mitochondrion</keyword>
<comment type="subcellular location">
    <subcellularLocation>
        <location evidence="1">Mitochondrion inner membrane</location>
        <topology evidence="1">Single-pass membrane protein</topology>
    </subcellularLocation>
</comment>
<reference evidence="11 12" key="1">
    <citation type="submission" date="2011-10" db="EMBL/GenBank/DDBJ databases">
        <authorList>
            <person name="Genoscope - CEA"/>
        </authorList>
    </citation>
    <scope>NUCLEOTIDE SEQUENCE [LARGE SCALE GENOMIC DNA]</scope>
    <source>
        <strain evidence="11 12">RCC 1105</strain>
    </source>
</reference>
<gene>
    <name evidence="11" type="ORF">Bathy03g00730</name>
</gene>
<evidence type="ECO:0000256" key="1">
    <source>
        <dbReference type="ARBA" id="ARBA00004434"/>
    </source>
</evidence>
<feature type="signal peptide" evidence="10">
    <location>
        <begin position="1"/>
        <end position="18"/>
    </location>
</feature>
<dbReference type="Gene3D" id="1.10.287.110">
    <property type="entry name" value="DnaJ domain"/>
    <property type="match status" value="1"/>
</dbReference>
<comment type="subunit">
    <text evidence="9">Probable component of the PAM complex at least composed of a mitochondrial HSP70 protein, TIMM44 and TIMM14. The complex interacts with the TIMM23 component of the TIM17:23 complex.</text>
</comment>
<sequence length="107" mass="11491">MSSAAVLGIGFAATALTARQLILAGEAWMLAPPKLKQFYKGGFDDQMSRREAALILGIRESAAKNKVMEAHRKVMMANHPDAGGSPFVSTKVNEAKEVLLGKKSKSF</sequence>
<dbReference type="GeneID" id="19016611"/>
<dbReference type="InterPro" id="IPR036869">
    <property type="entry name" value="J_dom_sf"/>
</dbReference>
<evidence type="ECO:0008006" key="13">
    <source>
        <dbReference type="Google" id="ProtNLM"/>
    </source>
</evidence>
<dbReference type="PANTHER" id="PTHR12763:SF28">
    <property type="entry name" value="GEO10507P1-RELATED"/>
    <property type="match status" value="1"/>
</dbReference>
<dbReference type="EMBL" id="FO082276">
    <property type="protein sequence ID" value="CCO15836.1"/>
    <property type="molecule type" value="Genomic_DNA"/>
</dbReference>
<dbReference type="InterPro" id="IPR001623">
    <property type="entry name" value="DnaJ_domain"/>
</dbReference>
<evidence type="ECO:0000256" key="6">
    <source>
        <dbReference type="ARBA" id="ARBA00023136"/>
    </source>
</evidence>
<evidence type="ECO:0000256" key="8">
    <source>
        <dbReference type="ARBA" id="ARBA00059031"/>
    </source>
</evidence>
<comment type="similarity">
    <text evidence="7">Belongs to the TIM14 family.</text>
</comment>
<evidence type="ECO:0000313" key="11">
    <source>
        <dbReference type="EMBL" id="CCO15836.1"/>
    </source>
</evidence>
<evidence type="ECO:0000256" key="7">
    <source>
        <dbReference type="ARBA" id="ARBA00038105"/>
    </source>
</evidence>
<accession>K8ECW3</accession>
<name>K8ECW3_9CHLO</name>
<keyword evidence="4" id="KW-1133">Transmembrane helix</keyword>
<dbReference type="FunFam" id="1.10.287.110:FF:000001">
    <property type="entry name" value="Import inner membrane translocase subunit tim14"/>
    <property type="match status" value="1"/>
</dbReference>
<evidence type="ECO:0000256" key="9">
    <source>
        <dbReference type="ARBA" id="ARBA00063640"/>
    </source>
</evidence>
<dbReference type="GO" id="GO:0001671">
    <property type="term" value="F:ATPase activator activity"/>
    <property type="evidence" value="ECO:0007669"/>
    <property type="project" value="TreeGrafter"/>
</dbReference>
<evidence type="ECO:0000256" key="10">
    <source>
        <dbReference type="SAM" id="SignalP"/>
    </source>
</evidence>
<dbReference type="OrthoDB" id="240298at2759"/>
<dbReference type="RefSeq" id="XP_007514399.1">
    <property type="nucleotide sequence ID" value="XM_007514337.1"/>
</dbReference>
<dbReference type="CDD" id="cd06257">
    <property type="entry name" value="DnaJ"/>
    <property type="match status" value="1"/>
</dbReference>
<keyword evidence="2" id="KW-0812">Transmembrane</keyword>
<evidence type="ECO:0000256" key="5">
    <source>
        <dbReference type="ARBA" id="ARBA00023128"/>
    </source>
</evidence>
<evidence type="ECO:0000313" key="12">
    <source>
        <dbReference type="Proteomes" id="UP000198341"/>
    </source>
</evidence>
<evidence type="ECO:0000256" key="3">
    <source>
        <dbReference type="ARBA" id="ARBA00022792"/>
    </source>
</evidence>
<keyword evidence="12" id="KW-1185">Reference proteome</keyword>
<dbReference type="eggNOG" id="KOG0723">
    <property type="taxonomic scope" value="Eukaryota"/>
</dbReference>
<dbReference type="GO" id="GO:0001405">
    <property type="term" value="C:PAM complex, Tim23 associated import motor"/>
    <property type="evidence" value="ECO:0007669"/>
    <property type="project" value="TreeGrafter"/>
</dbReference>
<dbReference type="PANTHER" id="PTHR12763">
    <property type="match status" value="1"/>
</dbReference>
<dbReference type="SUPFAM" id="SSF46565">
    <property type="entry name" value="Chaperone J-domain"/>
    <property type="match status" value="1"/>
</dbReference>
<dbReference type="KEGG" id="bpg:Bathy03g00730"/>
<organism evidence="11 12">
    <name type="scientific">Bathycoccus prasinos</name>
    <dbReference type="NCBI Taxonomy" id="41875"/>
    <lineage>
        <taxon>Eukaryota</taxon>
        <taxon>Viridiplantae</taxon>
        <taxon>Chlorophyta</taxon>
        <taxon>Mamiellophyceae</taxon>
        <taxon>Mamiellales</taxon>
        <taxon>Bathycoccaceae</taxon>
        <taxon>Bathycoccus</taxon>
    </lineage>
</organism>
<dbReference type="AlphaFoldDB" id="K8ECW3"/>
<dbReference type="STRING" id="41875.K8ECW3"/>
<dbReference type="GO" id="GO:0030150">
    <property type="term" value="P:protein import into mitochondrial matrix"/>
    <property type="evidence" value="ECO:0007669"/>
    <property type="project" value="TreeGrafter"/>
</dbReference>
<evidence type="ECO:0000256" key="4">
    <source>
        <dbReference type="ARBA" id="ARBA00022989"/>
    </source>
</evidence>
<evidence type="ECO:0000256" key="2">
    <source>
        <dbReference type="ARBA" id="ARBA00022692"/>
    </source>
</evidence>
<comment type="function">
    <text evidence="8">Component of the PAM complex, a complex required for the translocation of transit peptide-containing proteins from the inner membrane into the mitochondrial matrix in an ATP-dependent manner.</text>
</comment>
<protein>
    <recommendedName>
        <fullName evidence="13">J domain-containing protein</fullName>
    </recommendedName>
</protein>
<proteinExistence type="inferred from homology"/>
<feature type="chain" id="PRO_5030173257" description="J domain-containing protein" evidence="10">
    <location>
        <begin position="19"/>
        <end position="107"/>
    </location>
</feature>
<dbReference type="Proteomes" id="UP000198341">
    <property type="component" value="Chromosome 3"/>
</dbReference>
<keyword evidence="6" id="KW-0472">Membrane</keyword>